<dbReference type="NCBIfam" id="NF035944">
    <property type="entry name" value="PEPxxWA-CTERM"/>
    <property type="match status" value="1"/>
</dbReference>
<proteinExistence type="predicted"/>
<organism evidence="4 5">
    <name type="scientific">Bradyrhizobium guangdongense</name>
    <dbReference type="NCBI Taxonomy" id="1325090"/>
    <lineage>
        <taxon>Bacteria</taxon>
        <taxon>Pseudomonadati</taxon>
        <taxon>Pseudomonadota</taxon>
        <taxon>Alphaproteobacteria</taxon>
        <taxon>Hyphomicrobiales</taxon>
        <taxon>Nitrobacteraceae</taxon>
        <taxon>Bradyrhizobium</taxon>
    </lineage>
</organism>
<keyword evidence="1" id="KW-0812">Transmembrane</keyword>
<keyword evidence="5" id="KW-1185">Reference proteome</keyword>
<protein>
    <recommendedName>
        <fullName evidence="3">Ice-binding protein C-terminal domain-containing protein</fullName>
    </recommendedName>
</protein>
<evidence type="ECO:0000256" key="2">
    <source>
        <dbReference type="SAM" id="SignalP"/>
    </source>
</evidence>
<feature type="domain" description="Ice-binding protein C-terminal" evidence="3">
    <location>
        <begin position="195"/>
        <end position="220"/>
    </location>
</feature>
<feature type="transmembrane region" description="Helical" evidence="1">
    <location>
        <begin position="200"/>
        <end position="217"/>
    </location>
</feature>
<evidence type="ECO:0000313" key="5">
    <source>
        <dbReference type="Proteomes" id="UP000593880"/>
    </source>
</evidence>
<dbReference type="Proteomes" id="UP000593880">
    <property type="component" value="Chromosome"/>
</dbReference>
<dbReference type="InterPro" id="IPR013424">
    <property type="entry name" value="Ice-binding_C"/>
</dbReference>
<gene>
    <name evidence="4" type="ORF">XH86_13125</name>
</gene>
<reference evidence="4 5" key="1">
    <citation type="submission" date="2018-06" db="EMBL/GenBank/DDBJ databases">
        <title>Comparative genomics of rhizobia nodulating Arachis hypogaea in China.</title>
        <authorList>
            <person name="Li Y."/>
        </authorList>
    </citation>
    <scope>NUCLEOTIDE SEQUENCE [LARGE SCALE GENOMIC DNA]</scope>
    <source>
        <strain evidence="4 5">CCBAU 51658</strain>
    </source>
</reference>
<keyword evidence="2" id="KW-0732">Signal</keyword>
<keyword evidence="1" id="KW-0472">Membrane</keyword>
<evidence type="ECO:0000256" key="1">
    <source>
        <dbReference type="SAM" id="Phobius"/>
    </source>
</evidence>
<feature type="chain" id="PRO_5046247898" description="Ice-binding protein C-terminal domain-containing protein" evidence="2">
    <location>
        <begin position="29"/>
        <end position="229"/>
    </location>
</feature>
<dbReference type="EMBL" id="CP030057">
    <property type="protein sequence ID" value="QOZ59569.1"/>
    <property type="molecule type" value="Genomic_DNA"/>
</dbReference>
<accession>A0ABX6UFA1</accession>
<evidence type="ECO:0000259" key="3">
    <source>
        <dbReference type="Pfam" id="PF07589"/>
    </source>
</evidence>
<name>A0ABX6UFA1_9BRAD</name>
<keyword evidence="1" id="KW-1133">Transmembrane helix</keyword>
<sequence length="229" mass="23880">MVRFNSFLATAAALIPGALLATALSCTAANASLVLTSSNVGGVTDQNVLFQNVVGDNTMSLTADTNSSPRNRITFTSNENLTGTTSSGQAKIFDTAADGFNLLGWHMANPSLGFTANVFNIIDATATLANITVVTNDQTETFHNVAISTHGDNFFTLQSGSGEIIESVSIAALNGGLFDEVRQERLGGVGPVTTAVPEPSTWAMLLLGFAGVGFVAYRRKTQGTALRLV</sequence>
<evidence type="ECO:0000313" key="4">
    <source>
        <dbReference type="EMBL" id="QOZ59569.1"/>
    </source>
</evidence>
<dbReference type="NCBIfam" id="TIGR02595">
    <property type="entry name" value="PEP_CTERM"/>
    <property type="match status" value="1"/>
</dbReference>
<dbReference type="Pfam" id="PF07589">
    <property type="entry name" value="PEP-CTERM"/>
    <property type="match status" value="1"/>
</dbReference>
<dbReference type="PROSITE" id="PS51257">
    <property type="entry name" value="PROKAR_LIPOPROTEIN"/>
    <property type="match status" value="1"/>
</dbReference>
<feature type="signal peptide" evidence="2">
    <location>
        <begin position="1"/>
        <end position="28"/>
    </location>
</feature>